<dbReference type="Proteomes" id="UP000012081">
    <property type="component" value="Unassembled WGS sequence"/>
</dbReference>
<dbReference type="AlphaFoldDB" id="M8EB70"/>
<comment type="caution">
    <text evidence="6">The sequence shown here is derived from an EMBL/GenBank/DDBJ whole genome shotgun (WGS) entry which is preliminary data.</text>
</comment>
<dbReference type="GO" id="GO:0003700">
    <property type="term" value="F:DNA-binding transcription factor activity"/>
    <property type="evidence" value="ECO:0007669"/>
    <property type="project" value="InterPro"/>
</dbReference>
<gene>
    <name evidence="6" type="ORF">I532_08147</name>
</gene>
<dbReference type="STRING" id="1300222.I532_08147"/>
<dbReference type="Pfam" id="PF01418">
    <property type="entry name" value="HTH_6"/>
    <property type="match status" value="1"/>
</dbReference>
<protein>
    <submittedName>
        <fullName evidence="6">Transcriptional regulator</fullName>
    </submittedName>
</protein>
<dbReference type="InterPro" id="IPR046348">
    <property type="entry name" value="SIS_dom_sf"/>
</dbReference>
<dbReference type="GO" id="GO:0097367">
    <property type="term" value="F:carbohydrate derivative binding"/>
    <property type="evidence" value="ECO:0007669"/>
    <property type="project" value="InterPro"/>
</dbReference>
<dbReference type="InterPro" id="IPR036388">
    <property type="entry name" value="WH-like_DNA-bd_sf"/>
</dbReference>
<dbReference type="Pfam" id="PF01380">
    <property type="entry name" value="SIS"/>
    <property type="match status" value="1"/>
</dbReference>
<dbReference type="EMBL" id="APBN01000003">
    <property type="protein sequence ID" value="EMT52735.1"/>
    <property type="molecule type" value="Genomic_DNA"/>
</dbReference>
<keyword evidence="1" id="KW-0805">Transcription regulation</keyword>
<dbReference type="PROSITE" id="PS51071">
    <property type="entry name" value="HTH_RPIR"/>
    <property type="match status" value="1"/>
</dbReference>
<sequence>MPPAGTEDDLSECVEEEKMDTVNEQIRKHYHTLTNQQKLVAKLILDEPKQVALHPARVIGSLTGTSETTVIRLCYALGYSGYTALQNEIRELMLLSGKQDKLLEQYSTDVAGETDLVAYHMEQDIAYIRKTMNALDPGQFQRAVELIVKAKKLIVVGFRSSHGPATWLASTLNVVKGNTYLYRGQIDDANYLITEVDAKSLVIAFSFPRYTSETIIFSTAAKDKGAKILAITDDELSPIGPIADVLIKASTPSPTALKGMATIFSLLNVLVSGVVQADRNNVQRRIKQYDESIQQFYPFFETS</sequence>
<reference evidence="6 7" key="1">
    <citation type="submission" date="2013-03" db="EMBL/GenBank/DDBJ databases">
        <title>Assembly of a new bacterial strain Brevibacillus borstelensis AK1.</title>
        <authorList>
            <person name="Rajan I."/>
            <person name="PoliReddy D."/>
            <person name="Sugumar T."/>
            <person name="Rathinam K."/>
            <person name="Alqarawi S."/>
            <person name="Khalil A.B."/>
            <person name="Sivakumar N."/>
        </authorList>
    </citation>
    <scope>NUCLEOTIDE SEQUENCE [LARGE SCALE GENOMIC DNA]</scope>
    <source>
        <strain evidence="6 7">AK1</strain>
    </source>
</reference>
<dbReference type="SUPFAM" id="SSF46689">
    <property type="entry name" value="Homeodomain-like"/>
    <property type="match status" value="1"/>
</dbReference>
<feature type="domain" description="SIS" evidence="5">
    <location>
        <begin position="143"/>
        <end position="280"/>
    </location>
</feature>
<dbReference type="Gene3D" id="1.10.10.10">
    <property type="entry name" value="Winged helix-like DNA-binding domain superfamily/Winged helix DNA-binding domain"/>
    <property type="match status" value="1"/>
</dbReference>
<dbReference type="PANTHER" id="PTHR30514:SF18">
    <property type="entry name" value="RPIR-FAMILY TRANSCRIPTIONAL REGULATOR"/>
    <property type="match status" value="1"/>
</dbReference>
<keyword evidence="2" id="KW-0238">DNA-binding</keyword>
<dbReference type="PANTHER" id="PTHR30514">
    <property type="entry name" value="GLUCOKINASE"/>
    <property type="match status" value="1"/>
</dbReference>
<dbReference type="InterPro" id="IPR047640">
    <property type="entry name" value="RpiR-like"/>
</dbReference>
<dbReference type="SUPFAM" id="SSF53697">
    <property type="entry name" value="SIS domain"/>
    <property type="match status" value="1"/>
</dbReference>
<dbReference type="GO" id="GO:0003677">
    <property type="term" value="F:DNA binding"/>
    <property type="evidence" value="ECO:0007669"/>
    <property type="project" value="UniProtKB-KW"/>
</dbReference>
<keyword evidence="7" id="KW-1185">Reference proteome</keyword>
<evidence type="ECO:0000313" key="6">
    <source>
        <dbReference type="EMBL" id="EMT52735.1"/>
    </source>
</evidence>
<evidence type="ECO:0000259" key="4">
    <source>
        <dbReference type="PROSITE" id="PS51071"/>
    </source>
</evidence>
<dbReference type="InterPro" id="IPR009057">
    <property type="entry name" value="Homeodomain-like_sf"/>
</dbReference>
<evidence type="ECO:0000256" key="1">
    <source>
        <dbReference type="ARBA" id="ARBA00023015"/>
    </source>
</evidence>
<name>M8EB70_9BACL</name>
<keyword evidence="3" id="KW-0804">Transcription</keyword>
<dbReference type="PROSITE" id="PS51464">
    <property type="entry name" value="SIS"/>
    <property type="match status" value="1"/>
</dbReference>
<dbReference type="PATRIC" id="fig|1300222.3.peg.1670"/>
<dbReference type="InterPro" id="IPR000281">
    <property type="entry name" value="HTH_RpiR"/>
</dbReference>
<organism evidence="6 7">
    <name type="scientific">Brevibacillus borstelensis AK1</name>
    <dbReference type="NCBI Taxonomy" id="1300222"/>
    <lineage>
        <taxon>Bacteria</taxon>
        <taxon>Bacillati</taxon>
        <taxon>Bacillota</taxon>
        <taxon>Bacilli</taxon>
        <taxon>Bacillales</taxon>
        <taxon>Paenibacillaceae</taxon>
        <taxon>Brevibacillus</taxon>
    </lineage>
</organism>
<evidence type="ECO:0000256" key="2">
    <source>
        <dbReference type="ARBA" id="ARBA00023125"/>
    </source>
</evidence>
<accession>M8EB70</accession>
<dbReference type="InterPro" id="IPR035472">
    <property type="entry name" value="RpiR-like_SIS"/>
</dbReference>
<proteinExistence type="predicted"/>
<evidence type="ECO:0000256" key="3">
    <source>
        <dbReference type="ARBA" id="ARBA00023163"/>
    </source>
</evidence>
<dbReference type="Gene3D" id="3.40.50.10490">
    <property type="entry name" value="Glucose-6-phosphate isomerase like protein, domain 1"/>
    <property type="match status" value="1"/>
</dbReference>
<evidence type="ECO:0000259" key="5">
    <source>
        <dbReference type="PROSITE" id="PS51464"/>
    </source>
</evidence>
<dbReference type="CDD" id="cd05013">
    <property type="entry name" value="SIS_RpiR"/>
    <property type="match status" value="1"/>
</dbReference>
<dbReference type="GO" id="GO:1901135">
    <property type="term" value="P:carbohydrate derivative metabolic process"/>
    <property type="evidence" value="ECO:0007669"/>
    <property type="project" value="InterPro"/>
</dbReference>
<dbReference type="InterPro" id="IPR001347">
    <property type="entry name" value="SIS_dom"/>
</dbReference>
<evidence type="ECO:0000313" key="7">
    <source>
        <dbReference type="Proteomes" id="UP000012081"/>
    </source>
</evidence>
<feature type="domain" description="HTH rpiR-type" evidence="4">
    <location>
        <begin position="20"/>
        <end position="96"/>
    </location>
</feature>